<keyword evidence="4 6" id="KW-1133">Transmembrane helix</keyword>
<evidence type="ECO:0000256" key="6">
    <source>
        <dbReference type="SAM" id="Phobius"/>
    </source>
</evidence>
<evidence type="ECO:0000313" key="8">
    <source>
        <dbReference type="Proteomes" id="UP001285636"/>
    </source>
</evidence>
<organism evidence="7 8">
    <name type="scientific">Alkalihalophilus pseudofirmus</name>
    <name type="common">Bacillus pseudofirmus</name>
    <dbReference type="NCBI Taxonomy" id="79885"/>
    <lineage>
        <taxon>Bacteria</taxon>
        <taxon>Bacillati</taxon>
        <taxon>Bacillota</taxon>
        <taxon>Bacilli</taxon>
        <taxon>Bacillales</taxon>
        <taxon>Bacillaceae</taxon>
        <taxon>Alkalihalophilus</taxon>
    </lineage>
</organism>
<evidence type="ECO:0000256" key="2">
    <source>
        <dbReference type="ARBA" id="ARBA00009530"/>
    </source>
</evidence>
<dbReference type="AlphaFoldDB" id="A0AAJ2NJX2"/>
<comment type="subcellular location">
    <subcellularLocation>
        <location evidence="1">Membrane</location>
    </subcellularLocation>
</comment>
<evidence type="ECO:0000256" key="5">
    <source>
        <dbReference type="ARBA" id="ARBA00023136"/>
    </source>
</evidence>
<dbReference type="RefSeq" id="WP_075684133.1">
    <property type="nucleotide sequence ID" value="NZ_CP144224.1"/>
</dbReference>
<reference evidence="7" key="1">
    <citation type="submission" date="2023-10" db="EMBL/GenBank/DDBJ databases">
        <title>Screening of Alkalihalophilus pseudofirmusBZ-TG-HK211 and Its Alleviation of Salt Stress on Rapeseed Growth.</title>
        <authorList>
            <person name="Zhao B."/>
            <person name="Guo T."/>
        </authorList>
    </citation>
    <scope>NUCLEOTIDE SEQUENCE</scope>
    <source>
        <strain evidence="7">BZ-TG-HK211</strain>
    </source>
</reference>
<evidence type="ECO:0000313" key="7">
    <source>
        <dbReference type="EMBL" id="MDV2883822.1"/>
    </source>
</evidence>
<protein>
    <submittedName>
        <fullName evidence="7">YqaE/Pmp3 family membrane protein</fullName>
    </submittedName>
</protein>
<accession>A0AAJ2NJX2</accession>
<dbReference type="EMBL" id="JAWJAY010000001">
    <property type="protein sequence ID" value="MDV2883822.1"/>
    <property type="molecule type" value="Genomic_DNA"/>
</dbReference>
<evidence type="ECO:0000256" key="1">
    <source>
        <dbReference type="ARBA" id="ARBA00004370"/>
    </source>
</evidence>
<keyword evidence="3 6" id="KW-0812">Transmembrane</keyword>
<proteinExistence type="inferred from homology"/>
<dbReference type="Pfam" id="PF01679">
    <property type="entry name" value="Pmp3"/>
    <property type="match status" value="1"/>
</dbReference>
<gene>
    <name evidence="7" type="ORF">RYX45_01420</name>
</gene>
<evidence type="ECO:0000256" key="4">
    <source>
        <dbReference type="ARBA" id="ARBA00022989"/>
    </source>
</evidence>
<keyword evidence="5 6" id="KW-0472">Membrane</keyword>
<dbReference type="GO" id="GO:0016020">
    <property type="term" value="C:membrane"/>
    <property type="evidence" value="ECO:0007669"/>
    <property type="project" value="UniProtKB-SubCell"/>
</dbReference>
<feature type="transmembrane region" description="Helical" evidence="6">
    <location>
        <begin position="28"/>
        <end position="46"/>
    </location>
</feature>
<comment type="similarity">
    <text evidence="2">Belongs to the UPF0057 (PMP3) family.</text>
</comment>
<dbReference type="InterPro" id="IPR000612">
    <property type="entry name" value="PMP3"/>
</dbReference>
<dbReference type="PANTHER" id="PTHR21659:SF42">
    <property type="entry name" value="UPF0057 MEMBRANE PROTEIN ZK632.10-RELATED"/>
    <property type="match status" value="1"/>
</dbReference>
<evidence type="ECO:0000256" key="3">
    <source>
        <dbReference type="ARBA" id="ARBA00022692"/>
    </source>
</evidence>
<dbReference type="Proteomes" id="UP001285636">
    <property type="component" value="Unassembled WGS sequence"/>
</dbReference>
<name>A0AAJ2NJX2_ALKPS</name>
<dbReference type="PANTHER" id="PTHR21659">
    <property type="entry name" value="HYDROPHOBIC PROTEIN RCI2 LOW TEMPERATURE AND SALT RESPONSIVE PROTEIN LTI6 -RELATED"/>
    <property type="match status" value="1"/>
</dbReference>
<comment type="caution">
    <text evidence="7">The sequence shown here is derived from an EMBL/GenBank/DDBJ whole genome shotgun (WGS) entry which is preliminary data.</text>
</comment>
<sequence length="68" mass="7599">MMYLLAILCPPLAVLFVGKPFQALLNLLLTLLFWLPGAIHACMVVADKKADKRSQRQAEYIAKARQGE</sequence>